<keyword evidence="3" id="KW-1185">Reference proteome</keyword>
<keyword evidence="2" id="KW-0808">Transferase</keyword>
<dbReference type="NCBIfam" id="TIGR02623">
    <property type="entry name" value="G1P_cyt_trans"/>
    <property type="match status" value="1"/>
</dbReference>
<dbReference type="AlphaFoldDB" id="A0A9X7Z6M5"/>
<dbReference type="EC" id="2.7.7.33" evidence="2"/>
<dbReference type="GO" id="GO:0047343">
    <property type="term" value="F:glucose-1-phosphate cytidylyltransferase activity"/>
    <property type="evidence" value="ECO:0007669"/>
    <property type="project" value="UniProtKB-EC"/>
</dbReference>
<dbReference type="RefSeq" id="WP_206655737.1">
    <property type="nucleotide sequence ID" value="NZ_CP071182.1"/>
</dbReference>
<dbReference type="InterPro" id="IPR005835">
    <property type="entry name" value="NTP_transferase_dom"/>
</dbReference>
<sequence length="264" mass="30065">MKVVILAGGFGTRISEESHSKPKPMIEIGGQPILYHIMKIYSYFGFRDFIICLGYKGHVIKDYFASYVLHTSNVTFDFRSGDEKIIEPRSVEPWQVTLVDTGPKSMTGGRLKRIQKYVGHEPFMLTYGDGVADINIEELVEFHRNHGKLATLTAYQRDDRFGALEVSDNGTITSFAEKEKGGAGWINAGFFVMQPEIFDYIDSDDTVLERDVLSRLANEGQLMAYPHRQFWHPMDTLRDKNQLEQLWVSGTAPWLHLVEGGEHK</sequence>
<name>A0A9X7Z6M5_9BACL</name>
<dbReference type="Proteomes" id="UP000663505">
    <property type="component" value="Chromosome"/>
</dbReference>
<dbReference type="PANTHER" id="PTHR47183">
    <property type="entry name" value="GLUCOSE-1-PHOSPHATE CYTIDYLYLTRANSFERASE-RELATED"/>
    <property type="match status" value="1"/>
</dbReference>
<dbReference type="GO" id="GO:0009243">
    <property type="term" value="P:O antigen biosynthetic process"/>
    <property type="evidence" value="ECO:0007669"/>
    <property type="project" value="InterPro"/>
</dbReference>
<evidence type="ECO:0000313" key="2">
    <source>
        <dbReference type="EMBL" id="QSO46368.1"/>
    </source>
</evidence>
<organism evidence="2 3">
    <name type="scientific">Alicyclobacillus mengziensis</name>
    <dbReference type="NCBI Taxonomy" id="2931921"/>
    <lineage>
        <taxon>Bacteria</taxon>
        <taxon>Bacillati</taxon>
        <taxon>Bacillota</taxon>
        <taxon>Bacilli</taxon>
        <taxon>Bacillales</taxon>
        <taxon>Alicyclobacillaceae</taxon>
        <taxon>Alicyclobacillus</taxon>
    </lineage>
</organism>
<dbReference type="KEGG" id="afx:JZ786_18035"/>
<dbReference type="InterPro" id="IPR013446">
    <property type="entry name" value="G1P_cyt_trans-like"/>
</dbReference>
<dbReference type="InterPro" id="IPR046981">
    <property type="entry name" value="G1P_cyt_trans"/>
</dbReference>
<feature type="domain" description="Nucleotidyl transferase" evidence="1">
    <location>
        <begin position="2"/>
        <end position="231"/>
    </location>
</feature>
<protein>
    <submittedName>
        <fullName evidence="2">Glucose-1-phosphate cytidylyltransferase</fullName>
        <ecNumber evidence="2">2.7.7.33</ecNumber>
    </submittedName>
</protein>
<reference evidence="2 3" key="1">
    <citation type="submission" date="2021-02" db="EMBL/GenBank/DDBJ databases">
        <title>Alicyclobacillus curvatus sp. nov. and Alicyclobacillus mengziensis sp. nov., two acidophilic bacteria isolated from acid mine drainage.</title>
        <authorList>
            <person name="Huang Y."/>
        </authorList>
    </citation>
    <scope>NUCLEOTIDE SEQUENCE [LARGE SCALE GENOMIC DNA]</scope>
    <source>
        <strain evidence="2 3">S30H14</strain>
    </source>
</reference>
<dbReference type="SUPFAM" id="SSF53448">
    <property type="entry name" value="Nucleotide-diphospho-sugar transferases"/>
    <property type="match status" value="1"/>
</dbReference>
<dbReference type="EMBL" id="CP071182">
    <property type="protein sequence ID" value="QSO46368.1"/>
    <property type="molecule type" value="Genomic_DNA"/>
</dbReference>
<dbReference type="Pfam" id="PF00483">
    <property type="entry name" value="NTP_transferase"/>
    <property type="match status" value="1"/>
</dbReference>
<dbReference type="InterPro" id="IPR029044">
    <property type="entry name" value="Nucleotide-diphossugar_trans"/>
</dbReference>
<proteinExistence type="predicted"/>
<dbReference type="Gene3D" id="3.90.550.10">
    <property type="entry name" value="Spore Coat Polysaccharide Biosynthesis Protein SpsA, Chain A"/>
    <property type="match status" value="1"/>
</dbReference>
<keyword evidence="2" id="KW-0548">Nucleotidyltransferase</keyword>
<evidence type="ECO:0000259" key="1">
    <source>
        <dbReference type="Pfam" id="PF00483"/>
    </source>
</evidence>
<dbReference type="PANTHER" id="PTHR47183:SF1">
    <property type="entry name" value="GLUCOSE-1-PHOSPHATE CYTIDYLYLTRANSFERASE"/>
    <property type="match status" value="1"/>
</dbReference>
<accession>A0A9X7Z6M5</accession>
<gene>
    <name evidence="2" type="primary">rfbF</name>
    <name evidence="2" type="ORF">JZ786_18035</name>
</gene>
<evidence type="ECO:0000313" key="3">
    <source>
        <dbReference type="Proteomes" id="UP000663505"/>
    </source>
</evidence>
<dbReference type="CDD" id="cd02524">
    <property type="entry name" value="G1P_cytidylyltransferase"/>
    <property type="match status" value="1"/>
</dbReference>